<protein>
    <submittedName>
        <fullName evidence="6">Transposase, IS605 OrfB family, central region</fullName>
    </submittedName>
</protein>
<dbReference type="Proteomes" id="UP000013307">
    <property type="component" value="Chromosome"/>
</dbReference>
<sequence length="466" mass="54119">MYVQENRCIVVQPKLTKEQEIVIGNLCYNAGKVWNIVNYHLINGNLKFNVYDIYNKLKDNFFVRNIHSRSAQILMGQLVEGWMTYFDYLKNPENYSSPVRRPGFMDKKRPHHTIIYDKTGFKVLGSKIRLSIPKQLKAYLRGEYGFDKKYLWIDTGIDLTQYDVRNIQITPLKYSGRIFYQMGIIYSVEQEQTQQPEKERLMSIDFNTSNFAVIVIEDHPTSYIIDGRGLMSLLRKYLKKISRLQSRRDNLKEGLPHHKLNERIAKLWKRVRNLLRDFSHRVSNLIVELARRQVTRIVIGNVHTSKNKESKLPDLVNQMFSLLPHGKVVKHLQYKFGNVIEISEEYTSGVDSVKHEHPSKEHYEPRKRVKRGLFKSVIGIINADVNSARNILKKYLYEIGQTNHVLRDTASGLKQIIRLRVFHRLRGSSESAVLGQIGVVRGCVPLGMVRNLTVQTHPEAPCASEG</sequence>
<gene>
    <name evidence="6" type="ORF">Asulf_02124</name>
</gene>
<dbReference type="STRING" id="387631.Asulf_02124"/>
<dbReference type="RefSeq" id="WP_015591676.1">
    <property type="nucleotide sequence ID" value="NC_021169.1"/>
</dbReference>
<dbReference type="GeneID" id="15393757"/>
<dbReference type="eggNOG" id="arCOG00683">
    <property type="taxonomic scope" value="Archaea"/>
</dbReference>
<keyword evidence="4" id="KW-0233">DNA recombination</keyword>
<dbReference type="Pfam" id="PF01385">
    <property type="entry name" value="OrfB_IS605"/>
    <property type="match status" value="1"/>
</dbReference>
<dbReference type="OrthoDB" id="33505at2157"/>
<keyword evidence="7" id="KW-1185">Reference proteome</keyword>
<evidence type="ECO:0000259" key="5">
    <source>
        <dbReference type="Pfam" id="PF01385"/>
    </source>
</evidence>
<evidence type="ECO:0000313" key="6">
    <source>
        <dbReference type="EMBL" id="AGK62080.1"/>
    </source>
</evidence>
<name>N0BP10_9EURY</name>
<dbReference type="EMBL" id="CP005290">
    <property type="protein sequence ID" value="AGK62080.1"/>
    <property type="molecule type" value="Genomic_DNA"/>
</dbReference>
<evidence type="ECO:0000313" key="7">
    <source>
        <dbReference type="Proteomes" id="UP000013307"/>
    </source>
</evidence>
<evidence type="ECO:0000256" key="1">
    <source>
        <dbReference type="ARBA" id="ARBA00008761"/>
    </source>
</evidence>
<dbReference type="KEGG" id="ast:Asulf_02124"/>
<accession>N0BP10</accession>
<evidence type="ECO:0000256" key="2">
    <source>
        <dbReference type="ARBA" id="ARBA00022578"/>
    </source>
</evidence>
<reference evidence="6 7" key="1">
    <citation type="journal article" date="2013" name="Genome Announc.">
        <title>Complete Genome Sequence of the Thermophilic and Facultatively Chemolithoautotrophic Sulfate Reducer Archaeoglobus sulfaticallidus Strain PM70-1T.</title>
        <authorList>
            <person name="Stokke R."/>
            <person name="Hocking W.P."/>
            <person name="Steinsbu B.O."/>
            <person name="Steen I.H."/>
        </authorList>
    </citation>
    <scope>NUCLEOTIDE SEQUENCE [LARGE SCALE GENOMIC DNA]</scope>
    <source>
        <strain evidence="6">PM70-1</strain>
    </source>
</reference>
<evidence type="ECO:0000256" key="3">
    <source>
        <dbReference type="ARBA" id="ARBA00023125"/>
    </source>
</evidence>
<evidence type="ECO:0000256" key="4">
    <source>
        <dbReference type="ARBA" id="ARBA00023172"/>
    </source>
</evidence>
<dbReference type="AlphaFoldDB" id="N0BP10"/>
<proteinExistence type="inferred from homology"/>
<dbReference type="NCBIfam" id="TIGR01766">
    <property type="entry name" value="IS200/IS605 family accessory protein TnpB-like domain"/>
    <property type="match status" value="1"/>
</dbReference>
<organism evidence="6 7">
    <name type="scientific">Archaeoglobus sulfaticallidus PM70-1</name>
    <dbReference type="NCBI Taxonomy" id="387631"/>
    <lineage>
        <taxon>Archaea</taxon>
        <taxon>Methanobacteriati</taxon>
        <taxon>Methanobacteriota</taxon>
        <taxon>Archaeoglobi</taxon>
        <taxon>Archaeoglobales</taxon>
        <taxon>Archaeoglobaceae</taxon>
        <taxon>Archaeoglobus</taxon>
    </lineage>
</organism>
<dbReference type="GO" id="GO:0032196">
    <property type="term" value="P:transposition"/>
    <property type="evidence" value="ECO:0007669"/>
    <property type="project" value="UniProtKB-KW"/>
</dbReference>
<feature type="domain" description="Probable transposase IS891/IS1136/IS1341" evidence="5">
    <location>
        <begin position="187"/>
        <end position="302"/>
    </location>
</feature>
<keyword evidence="2" id="KW-0815">Transposition</keyword>
<dbReference type="GO" id="GO:0006310">
    <property type="term" value="P:DNA recombination"/>
    <property type="evidence" value="ECO:0007669"/>
    <property type="project" value="UniProtKB-KW"/>
</dbReference>
<keyword evidence="3" id="KW-0238">DNA-binding</keyword>
<dbReference type="InterPro" id="IPR010095">
    <property type="entry name" value="Cas12f1-like_TNB"/>
</dbReference>
<dbReference type="HOGENOM" id="CLU_032903_16_5_2"/>
<comment type="similarity">
    <text evidence="1">In the C-terminal section; belongs to the transposase 35 family.</text>
</comment>
<dbReference type="GO" id="GO:0003677">
    <property type="term" value="F:DNA binding"/>
    <property type="evidence" value="ECO:0007669"/>
    <property type="project" value="UniProtKB-KW"/>
</dbReference>
<dbReference type="InterPro" id="IPR001959">
    <property type="entry name" value="Transposase"/>
</dbReference>